<dbReference type="PANTHER" id="PTHR46847">
    <property type="entry name" value="D-ALLOSE-BINDING PERIPLASMIC PROTEIN-RELATED"/>
    <property type="match status" value="1"/>
</dbReference>
<dbReference type="Gene3D" id="3.40.50.2300">
    <property type="match status" value="2"/>
</dbReference>
<evidence type="ECO:0000313" key="7">
    <source>
        <dbReference type="Proteomes" id="UP000263486"/>
    </source>
</evidence>
<feature type="domain" description="Periplasmic binding protein" evidence="5">
    <location>
        <begin position="27"/>
        <end position="276"/>
    </location>
</feature>
<evidence type="ECO:0000256" key="4">
    <source>
        <dbReference type="SAM" id="SignalP"/>
    </source>
</evidence>
<dbReference type="RefSeq" id="WP_114642483.1">
    <property type="nucleotide sequence ID" value="NZ_JAACIO010000010.1"/>
</dbReference>
<gene>
    <name evidence="6" type="ORF">DYH56_08835</name>
</gene>
<dbReference type="EMBL" id="QUAJ01000014">
    <property type="protein sequence ID" value="REI40925.1"/>
    <property type="molecule type" value="Genomic_DNA"/>
</dbReference>
<keyword evidence="7" id="KW-1185">Reference proteome</keyword>
<sequence length="290" mass="30785">MKKTLKLLVVGLCIGMMSTVAFAKGKVGLVISTLNNPFFVDLKEGAQDEAKKLDMELIVLDSQNDPAKELSNVEDLIVRGVDVILINPTDSDAVYRAVKNANRSKVPVVTLDRGANRGKVVTHIASDNAAGGKMAGEFILKKLGKGAKIVELEGIPGTTAARDRGKGFNEVAKGNLDVVGRQAADFDRTKGLNVMENMIQAQPKIDGVFAHNDEMALGALKAIGNNKNILVVGFDATADAVKSVEKGGLAATVAQQPKLIGSQGVETANRIMKGEKTPKFIPVELKLITK</sequence>
<feature type="chain" id="PRO_5045581250" evidence="4">
    <location>
        <begin position="24"/>
        <end position="290"/>
    </location>
</feature>
<dbReference type="InterPro" id="IPR028082">
    <property type="entry name" value="Peripla_BP_I"/>
</dbReference>
<evidence type="ECO:0000313" key="6">
    <source>
        <dbReference type="EMBL" id="REI40925.1"/>
    </source>
</evidence>
<dbReference type="CDD" id="cd06323">
    <property type="entry name" value="PBP1_ribose_binding"/>
    <property type="match status" value="1"/>
</dbReference>
<dbReference type="SUPFAM" id="SSF53822">
    <property type="entry name" value="Periplasmic binding protein-like I"/>
    <property type="match status" value="1"/>
</dbReference>
<protein>
    <submittedName>
        <fullName evidence="6">Ribose ABC transporter substrate-binding protein RbsB</fullName>
    </submittedName>
</protein>
<dbReference type="PANTHER" id="PTHR46847:SF1">
    <property type="entry name" value="D-ALLOSE-BINDING PERIPLASMIC PROTEIN-RELATED"/>
    <property type="match status" value="1"/>
</dbReference>
<name>A0ABX9KGM9_9FUSO</name>
<dbReference type="Proteomes" id="UP000263486">
    <property type="component" value="Unassembled WGS sequence"/>
</dbReference>
<accession>A0ABX9KGM9</accession>
<organism evidence="6 7">
    <name type="scientific">Psychrilyobacter piezotolerans</name>
    <dbReference type="NCBI Taxonomy" id="2293438"/>
    <lineage>
        <taxon>Bacteria</taxon>
        <taxon>Fusobacteriati</taxon>
        <taxon>Fusobacteriota</taxon>
        <taxon>Fusobacteriia</taxon>
        <taxon>Fusobacteriales</taxon>
        <taxon>Fusobacteriaceae</taxon>
        <taxon>Psychrilyobacter</taxon>
    </lineage>
</organism>
<comment type="subcellular location">
    <subcellularLocation>
        <location evidence="1">Cell envelope</location>
    </subcellularLocation>
</comment>
<feature type="signal peptide" evidence="4">
    <location>
        <begin position="1"/>
        <end position="23"/>
    </location>
</feature>
<proteinExistence type="inferred from homology"/>
<comment type="caution">
    <text evidence="6">The sequence shown here is derived from an EMBL/GenBank/DDBJ whole genome shotgun (WGS) entry which is preliminary data.</text>
</comment>
<evidence type="ECO:0000259" key="5">
    <source>
        <dbReference type="Pfam" id="PF13407"/>
    </source>
</evidence>
<evidence type="ECO:0000256" key="1">
    <source>
        <dbReference type="ARBA" id="ARBA00004196"/>
    </source>
</evidence>
<dbReference type="InterPro" id="IPR025997">
    <property type="entry name" value="SBP_2_dom"/>
</dbReference>
<evidence type="ECO:0000256" key="3">
    <source>
        <dbReference type="ARBA" id="ARBA00022729"/>
    </source>
</evidence>
<reference evidence="6 7" key="1">
    <citation type="submission" date="2018-08" db="EMBL/GenBank/DDBJ databases">
        <title>Draft genome sequence of Psychrilyobacter sp. strain SD5 isolated from Black Sea water.</title>
        <authorList>
            <person name="Yadav S."/>
            <person name="Villanueva L."/>
            <person name="Damste J.S.S."/>
        </authorList>
    </citation>
    <scope>NUCLEOTIDE SEQUENCE [LARGE SCALE GENOMIC DNA]</scope>
    <source>
        <strain evidence="6 7">SD5</strain>
    </source>
</reference>
<dbReference type="NCBIfam" id="NF007936">
    <property type="entry name" value="PRK10653.1"/>
    <property type="match status" value="1"/>
</dbReference>
<dbReference type="Pfam" id="PF13407">
    <property type="entry name" value="Peripla_BP_4"/>
    <property type="match status" value="1"/>
</dbReference>
<evidence type="ECO:0000256" key="2">
    <source>
        <dbReference type="ARBA" id="ARBA00007639"/>
    </source>
</evidence>
<comment type="similarity">
    <text evidence="2">Belongs to the bacterial solute-binding protein 2 family.</text>
</comment>
<keyword evidence="3 4" id="KW-0732">Signal</keyword>